<sequence>MPAKWLAVIVVWTAPKVNKITKQSVLESGLSIAVRLDPSNVQPNRVLPSSEGNERHTRYTSSVANWQGSHHTVETHWQAEWNTSINVTEAQRNRYV</sequence>
<dbReference type="GeneID" id="6076512"/>
<evidence type="ECO:0000313" key="1">
    <source>
        <dbReference type="EMBL" id="EDR08393.1"/>
    </source>
</evidence>
<gene>
    <name evidence="1" type="ORF">LACBIDRAFT_296986</name>
</gene>
<dbReference type="KEGG" id="lbc:LACBIDRAFT_296986"/>
<dbReference type="RefSeq" id="XP_001880618.1">
    <property type="nucleotide sequence ID" value="XM_001880583.1"/>
</dbReference>
<dbReference type="EMBL" id="DS547101">
    <property type="protein sequence ID" value="EDR08393.1"/>
    <property type="molecule type" value="Genomic_DNA"/>
</dbReference>
<evidence type="ECO:0000313" key="2">
    <source>
        <dbReference type="Proteomes" id="UP000001194"/>
    </source>
</evidence>
<protein>
    <submittedName>
        <fullName evidence="1">Predicted protein</fullName>
    </submittedName>
</protein>
<proteinExistence type="predicted"/>
<keyword evidence="2" id="KW-1185">Reference proteome</keyword>
<organism evidence="2">
    <name type="scientific">Laccaria bicolor (strain S238N-H82 / ATCC MYA-4686)</name>
    <name type="common">Bicoloured deceiver</name>
    <name type="synonym">Laccaria laccata var. bicolor</name>
    <dbReference type="NCBI Taxonomy" id="486041"/>
    <lineage>
        <taxon>Eukaryota</taxon>
        <taxon>Fungi</taxon>
        <taxon>Dikarya</taxon>
        <taxon>Basidiomycota</taxon>
        <taxon>Agaricomycotina</taxon>
        <taxon>Agaricomycetes</taxon>
        <taxon>Agaricomycetidae</taxon>
        <taxon>Agaricales</taxon>
        <taxon>Agaricineae</taxon>
        <taxon>Hydnangiaceae</taxon>
        <taxon>Laccaria</taxon>
    </lineage>
</organism>
<name>B0D9Q4_LACBS</name>
<dbReference type="Proteomes" id="UP000001194">
    <property type="component" value="Unassembled WGS sequence"/>
</dbReference>
<dbReference type="InParanoid" id="B0D9Q4"/>
<dbReference type="HOGENOM" id="CLU_2360079_0_0_1"/>
<accession>B0D9Q4</accession>
<dbReference type="AlphaFoldDB" id="B0D9Q4"/>
<reference evidence="1 2" key="1">
    <citation type="journal article" date="2008" name="Nature">
        <title>The genome of Laccaria bicolor provides insights into mycorrhizal symbiosis.</title>
        <authorList>
            <person name="Martin F."/>
            <person name="Aerts A."/>
            <person name="Ahren D."/>
            <person name="Brun A."/>
            <person name="Danchin E.G.J."/>
            <person name="Duchaussoy F."/>
            <person name="Gibon J."/>
            <person name="Kohler A."/>
            <person name="Lindquist E."/>
            <person name="Pereda V."/>
            <person name="Salamov A."/>
            <person name="Shapiro H.J."/>
            <person name="Wuyts J."/>
            <person name="Blaudez D."/>
            <person name="Buee M."/>
            <person name="Brokstein P."/>
            <person name="Canbaeck B."/>
            <person name="Cohen D."/>
            <person name="Courty P.E."/>
            <person name="Coutinho P.M."/>
            <person name="Delaruelle C."/>
            <person name="Detter J.C."/>
            <person name="Deveau A."/>
            <person name="DiFazio S."/>
            <person name="Duplessis S."/>
            <person name="Fraissinet-Tachet L."/>
            <person name="Lucic E."/>
            <person name="Frey-Klett P."/>
            <person name="Fourrey C."/>
            <person name="Feussner I."/>
            <person name="Gay G."/>
            <person name="Grimwood J."/>
            <person name="Hoegger P.J."/>
            <person name="Jain P."/>
            <person name="Kilaru S."/>
            <person name="Labbe J."/>
            <person name="Lin Y.C."/>
            <person name="Legue V."/>
            <person name="Le Tacon F."/>
            <person name="Marmeisse R."/>
            <person name="Melayah D."/>
            <person name="Montanini B."/>
            <person name="Muratet M."/>
            <person name="Nehls U."/>
            <person name="Niculita-Hirzel H."/>
            <person name="Oudot-Le Secq M.P."/>
            <person name="Peter M."/>
            <person name="Quesneville H."/>
            <person name="Rajashekar B."/>
            <person name="Reich M."/>
            <person name="Rouhier N."/>
            <person name="Schmutz J."/>
            <person name="Yin T."/>
            <person name="Chalot M."/>
            <person name="Henrissat B."/>
            <person name="Kuees U."/>
            <person name="Lucas S."/>
            <person name="Van de Peer Y."/>
            <person name="Podila G.K."/>
            <person name="Polle A."/>
            <person name="Pukkila P.J."/>
            <person name="Richardson P.M."/>
            <person name="Rouze P."/>
            <person name="Sanders I.R."/>
            <person name="Stajich J.E."/>
            <person name="Tunlid A."/>
            <person name="Tuskan G."/>
            <person name="Grigoriev I.V."/>
        </authorList>
    </citation>
    <scope>NUCLEOTIDE SEQUENCE [LARGE SCALE GENOMIC DNA]</scope>
    <source>
        <strain evidence="2">S238N-H82 / ATCC MYA-4686</strain>
    </source>
</reference>